<sequence>MSKFKKKKKGLPAISTASLPDIVFMLLFFFMVSTTMRETDLLIKKPFLPTASEVKKLEQKSLVSTIYVGKSKDSRISGDKIQVNDKIIDVKDVPSFIYSERALRKEEEVKYMTTSIKADKEASVGTILDIKEQLRDINALKVSFSTSRGNDLSGNYK</sequence>
<dbReference type="Pfam" id="PF02472">
    <property type="entry name" value="ExbD"/>
    <property type="match status" value="1"/>
</dbReference>
<keyword evidence="7" id="KW-0653">Protein transport</keyword>
<evidence type="ECO:0000256" key="3">
    <source>
        <dbReference type="ARBA" id="ARBA00022475"/>
    </source>
</evidence>
<proteinExistence type="inferred from homology"/>
<keyword evidence="3" id="KW-1003">Cell membrane</keyword>
<keyword evidence="10" id="KW-1185">Reference proteome</keyword>
<evidence type="ECO:0000256" key="4">
    <source>
        <dbReference type="ARBA" id="ARBA00022692"/>
    </source>
</evidence>
<evidence type="ECO:0000313" key="9">
    <source>
        <dbReference type="EMBL" id="SFS46778.1"/>
    </source>
</evidence>
<evidence type="ECO:0000256" key="5">
    <source>
        <dbReference type="ARBA" id="ARBA00022989"/>
    </source>
</evidence>
<accession>A0A1I6Q357</accession>
<protein>
    <submittedName>
        <fullName evidence="9">Biopolymer transport protein ExbD</fullName>
    </submittedName>
</protein>
<evidence type="ECO:0000256" key="7">
    <source>
        <dbReference type="RuleBase" id="RU003879"/>
    </source>
</evidence>
<dbReference type="AlphaFoldDB" id="A0A1I6Q357"/>
<dbReference type="EMBL" id="FOZP01000003">
    <property type="protein sequence ID" value="SFS46778.1"/>
    <property type="molecule type" value="Genomic_DNA"/>
</dbReference>
<evidence type="ECO:0000256" key="2">
    <source>
        <dbReference type="ARBA" id="ARBA00005811"/>
    </source>
</evidence>
<feature type="transmembrane region" description="Helical" evidence="8">
    <location>
        <begin position="12"/>
        <end position="32"/>
    </location>
</feature>
<dbReference type="GO" id="GO:0015031">
    <property type="term" value="P:protein transport"/>
    <property type="evidence" value="ECO:0007669"/>
    <property type="project" value="UniProtKB-KW"/>
</dbReference>
<evidence type="ECO:0000313" key="10">
    <source>
        <dbReference type="Proteomes" id="UP000199312"/>
    </source>
</evidence>
<name>A0A1I6Q357_9FLAO</name>
<evidence type="ECO:0000256" key="8">
    <source>
        <dbReference type="SAM" id="Phobius"/>
    </source>
</evidence>
<dbReference type="GO" id="GO:0022857">
    <property type="term" value="F:transmembrane transporter activity"/>
    <property type="evidence" value="ECO:0007669"/>
    <property type="project" value="InterPro"/>
</dbReference>
<dbReference type="Proteomes" id="UP000199312">
    <property type="component" value="Unassembled WGS sequence"/>
</dbReference>
<keyword evidence="6 8" id="KW-0472">Membrane</keyword>
<evidence type="ECO:0000256" key="1">
    <source>
        <dbReference type="ARBA" id="ARBA00004162"/>
    </source>
</evidence>
<comment type="subcellular location">
    <subcellularLocation>
        <location evidence="1">Cell membrane</location>
        <topology evidence="1">Single-pass membrane protein</topology>
    </subcellularLocation>
    <subcellularLocation>
        <location evidence="7">Cell membrane</location>
        <topology evidence="7">Single-pass type II membrane protein</topology>
    </subcellularLocation>
</comment>
<dbReference type="RefSeq" id="WP_090224258.1">
    <property type="nucleotide sequence ID" value="NZ_FOZP01000003.1"/>
</dbReference>
<keyword evidence="5 8" id="KW-1133">Transmembrane helix</keyword>
<comment type="similarity">
    <text evidence="2 7">Belongs to the ExbD/TolR family.</text>
</comment>
<gene>
    <name evidence="9" type="ORF">SAMN04488006_1440</name>
</gene>
<dbReference type="GO" id="GO:0005886">
    <property type="term" value="C:plasma membrane"/>
    <property type="evidence" value="ECO:0007669"/>
    <property type="project" value="UniProtKB-SubCell"/>
</dbReference>
<dbReference type="PANTHER" id="PTHR30558">
    <property type="entry name" value="EXBD MEMBRANE COMPONENT OF PMF-DRIVEN MACROMOLECULE IMPORT SYSTEM"/>
    <property type="match status" value="1"/>
</dbReference>
<dbReference type="OrthoDB" id="9810103at2"/>
<evidence type="ECO:0000256" key="6">
    <source>
        <dbReference type="ARBA" id="ARBA00023136"/>
    </source>
</evidence>
<keyword evidence="7" id="KW-0813">Transport</keyword>
<dbReference type="InterPro" id="IPR003400">
    <property type="entry name" value="ExbD"/>
</dbReference>
<dbReference type="STRING" id="593133.SAMN04488006_1440"/>
<keyword evidence="4 7" id="KW-0812">Transmembrane</keyword>
<organism evidence="9 10">
    <name type="scientific">Lutibacter maritimus</name>
    <dbReference type="NCBI Taxonomy" id="593133"/>
    <lineage>
        <taxon>Bacteria</taxon>
        <taxon>Pseudomonadati</taxon>
        <taxon>Bacteroidota</taxon>
        <taxon>Flavobacteriia</taxon>
        <taxon>Flavobacteriales</taxon>
        <taxon>Flavobacteriaceae</taxon>
        <taxon>Lutibacter</taxon>
    </lineage>
</organism>
<reference evidence="10" key="1">
    <citation type="submission" date="2016-10" db="EMBL/GenBank/DDBJ databases">
        <authorList>
            <person name="Varghese N."/>
            <person name="Submissions S."/>
        </authorList>
    </citation>
    <scope>NUCLEOTIDE SEQUENCE [LARGE SCALE GENOMIC DNA]</scope>
    <source>
        <strain evidence="10">DSM 24450</strain>
    </source>
</reference>
<dbReference type="PANTHER" id="PTHR30558:SF3">
    <property type="entry name" value="BIOPOLYMER TRANSPORT PROTEIN EXBD-RELATED"/>
    <property type="match status" value="1"/>
</dbReference>